<feature type="transmembrane region" description="Helical" evidence="1">
    <location>
        <begin position="7"/>
        <end position="27"/>
    </location>
</feature>
<name>A0A2I2FJR8_ASPCN</name>
<protein>
    <submittedName>
        <fullName evidence="2">Uncharacterized protein</fullName>
    </submittedName>
</protein>
<keyword evidence="1" id="KW-0812">Transmembrane</keyword>
<evidence type="ECO:0000313" key="3">
    <source>
        <dbReference type="Proteomes" id="UP000234585"/>
    </source>
</evidence>
<dbReference type="RefSeq" id="XP_024674897.1">
    <property type="nucleotide sequence ID" value="XM_024811578.1"/>
</dbReference>
<gene>
    <name evidence="2" type="ORF">BDW47DRAFT_101015</name>
</gene>
<evidence type="ECO:0000256" key="1">
    <source>
        <dbReference type="SAM" id="Phobius"/>
    </source>
</evidence>
<keyword evidence="3" id="KW-1185">Reference proteome</keyword>
<organism evidence="2 3">
    <name type="scientific">Aspergillus candidus</name>
    <dbReference type="NCBI Taxonomy" id="41067"/>
    <lineage>
        <taxon>Eukaryota</taxon>
        <taxon>Fungi</taxon>
        <taxon>Dikarya</taxon>
        <taxon>Ascomycota</taxon>
        <taxon>Pezizomycotina</taxon>
        <taxon>Eurotiomycetes</taxon>
        <taxon>Eurotiomycetidae</taxon>
        <taxon>Eurotiales</taxon>
        <taxon>Aspergillaceae</taxon>
        <taxon>Aspergillus</taxon>
        <taxon>Aspergillus subgen. Circumdati</taxon>
    </lineage>
</organism>
<keyword evidence="1" id="KW-1133">Transmembrane helix</keyword>
<dbReference type="GeneID" id="36518738"/>
<dbReference type="EMBL" id="KZ559123">
    <property type="protein sequence ID" value="PLB40885.1"/>
    <property type="molecule type" value="Genomic_DNA"/>
</dbReference>
<evidence type="ECO:0000313" key="2">
    <source>
        <dbReference type="EMBL" id="PLB40885.1"/>
    </source>
</evidence>
<sequence length="75" mass="8600">MSCVMSVVLWSADSFFSTLLTFAQLFFENRVSPGLVFLLIHCFLYSIRSLSLLLLLLLPSTLSRIWSMHRSKAFP</sequence>
<proteinExistence type="predicted"/>
<feature type="transmembrane region" description="Helical" evidence="1">
    <location>
        <begin position="33"/>
        <end position="58"/>
    </location>
</feature>
<dbReference type="AlphaFoldDB" id="A0A2I2FJR8"/>
<accession>A0A2I2FJR8</accession>
<reference evidence="2 3" key="1">
    <citation type="submission" date="2017-12" db="EMBL/GenBank/DDBJ databases">
        <authorList>
            <consortium name="DOE Joint Genome Institute"/>
            <person name="Haridas S."/>
            <person name="Kjaerbolling I."/>
            <person name="Vesth T.C."/>
            <person name="Frisvad J.C."/>
            <person name="Nybo J.L."/>
            <person name="Theobald S."/>
            <person name="Kuo A."/>
            <person name="Bowyer P."/>
            <person name="Matsuda Y."/>
            <person name="Mondo S."/>
            <person name="Lyhne E.K."/>
            <person name="Kogle M.E."/>
            <person name="Clum A."/>
            <person name="Lipzen A."/>
            <person name="Salamov A."/>
            <person name="Ngan C.Y."/>
            <person name="Daum C."/>
            <person name="Chiniquy J."/>
            <person name="Barry K."/>
            <person name="LaButti K."/>
            <person name="Simmons B.A."/>
            <person name="Magnuson J.K."/>
            <person name="Mortensen U.H."/>
            <person name="Larsen T.O."/>
            <person name="Grigoriev I.V."/>
            <person name="Baker S.E."/>
            <person name="Andersen M.R."/>
            <person name="Nordberg H.P."/>
            <person name="Cantor M.N."/>
            <person name="Hua S.X."/>
        </authorList>
    </citation>
    <scope>NUCLEOTIDE SEQUENCE [LARGE SCALE GENOMIC DNA]</scope>
    <source>
        <strain evidence="2 3">CBS 102.13</strain>
    </source>
</reference>
<keyword evidence="1" id="KW-0472">Membrane</keyword>
<dbReference type="Proteomes" id="UP000234585">
    <property type="component" value="Unassembled WGS sequence"/>
</dbReference>